<keyword evidence="4" id="KW-1185">Reference proteome</keyword>
<protein>
    <submittedName>
        <fullName evidence="3">Uncharacterized protein</fullName>
    </submittedName>
</protein>
<dbReference type="InParanoid" id="G4TY30"/>
<comment type="caution">
    <text evidence="3">The sequence shown here is derived from an EMBL/GenBank/DDBJ whole genome shotgun (WGS) entry which is preliminary data.</text>
</comment>
<name>G4TY30_SERID</name>
<dbReference type="AlphaFoldDB" id="G4TY30"/>
<evidence type="ECO:0000256" key="2">
    <source>
        <dbReference type="SAM" id="Phobius"/>
    </source>
</evidence>
<evidence type="ECO:0000313" key="3">
    <source>
        <dbReference type="EMBL" id="CCA76223.1"/>
    </source>
</evidence>
<gene>
    <name evidence="3" type="ORF">PIIN_10216</name>
</gene>
<sequence>MDIIVTTFSSLSLGTILLLCAIPWWPVIKIAITLSFIVFPVMLFLRHLRNHPLSEGSTAYLWSGLWILSYTRPTTRIHKYLQSNGVVRYRLSRLPTEIWYKILTFALDMPEIMDSICTSEIIWEEPDPDAHQTTNRASIPIHRRTESSARDTHATKARVEPSLLGVEQHSAALSDRVVLRPSGRLPHGQAARTDIGRHSYATKLWRVLNELDEGSRPSSLAYPCHL</sequence>
<dbReference type="EMBL" id="CAFZ01000655">
    <property type="protein sequence ID" value="CCA76223.1"/>
    <property type="molecule type" value="Genomic_DNA"/>
</dbReference>
<evidence type="ECO:0000256" key="1">
    <source>
        <dbReference type="SAM" id="MobiDB-lite"/>
    </source>
</evidence>
<feature type="compositionally biased region" description="Basic and acidic residues" evidence="1">
    <location>
        <begin position="143"/>
        <end position="158"/>
    </location>
</feature>
<organism evidence="3 4">
    <name type="scientific">Serendipita indica (strain DSM 11827)</name>
    <name type="common">Root endophyte fungus</name>
    <name type="synonym">Piriformospora indica</name>
    <dbReference type="NCBI Taxonomy" id="1109443"/>
    <lineage>
        <taxon>Eukaryota</taxon>
        <taxon>Fungi</taxon>
        <taxon>Dikarya</taxon>
        <taxon>Basidiomycota</taxon>
        <taxon>Agaricomycotina</taxon>
        <taxon>Agaricomycetes</taxon>
        <taxon>Sebacinales</taxon>
        <taxon>Serendipitaceae</taxon>
        <taxon>Serendipita</taxon>
    </lineage>
</organism>
<feature type="region of interest" description="Disordered" evidence="1">
    <location>
        <begin position="129"/>
        <end position="158"/>
    </location>
</feature>
<dbReference type="HOGENOM" id="CLU_1225190_0_0_1"/>
<keyword evidence="2" id="KW-0812">Transmembrane</keyword>
<evidence type="ECO:0000313" key="4">
    <source>
        <dbReference type="Proteomes" id="UP000007148"/>
    </source>
</evidence>
<accession>G4TY30</accession>
<reference evidence="3 4" key="1">
    <citation type="journal article" date="2011" name="PLoS Pathog.">
        <title>Endophytic Life Strategies Decoded by Genome and Transcriptome Analyses of the Mutualistic Root Symbiont Piriformospora indica.</title>
        <authorList>
            <person name="Zuccaro A."/>
            <person name="Lahrmann U."/>
            <person name="Guldener U."/>
            <person name="Langen G."/>
            <person name="Pfiffi S."/>
            <person name="Biedenkopf D."/>
            <person name="Wong P."/>
            <person name="Samans B."/>
            <person name="Grimm C."/>
            <person name="Basiewicz M."/>
            <person name="Murat C."/>
            <person name="Martin F."/>
            <person name="Kogel K.H."/>
        </authorList>
    </citation>
    <scope>NUCLEOTIDE SEQUENCE [LARGE SCALE GENOMIC DNA]</scope>
    <source>
        <strain evidence="3 4">DSM 11827</strain>
    </source>
</reference>
<keyword evidence="2" id="KW-1133">Transmembrane helix</keyword>
<dbReference type="Proteomes" id="UP000007148">
    <property type="component" value="Unassembled WGS sequence"/>
</dbReference>
<feature type="transmembrane region" description="Helical" evidence="2">
    <location>
        <begin position="16"/>
        <end position="45"/>
    </location>
</feature>
<keyword evidence="2" id="KW-0472">Membrane</keyword>
<proteinExistence type="predicted"/>